<organism evidence="3">
    <name type="scientific">freshwater metagenome</name>
    <dbReference type="NCBI Taxonomy" id="449393"/>
    <lineage>
        <taxon>unclassified sequences</taxon>
        <taxon>metagenomes</taxon>
        <taxon>ecological metagenomes</taxon>
    </lineage>
</organism>
<sequence length="226" mass="21904">MKKALLITGGTVAGIAAVLSYTPAQLTSASGSISPSGGGATINSGAPATPSTQAPAETTAPTSTDASNSSSAPSNTPKSTATKKPASGTKASNSGSSATASPTTTPTQTPTSAPASTPTPAPTPTPAQNAPASNVTVTGRGYNAGGFGTVSVQITVTNGVVTAAKAVSYPNRDNRSAWISKQAIPWLVEQTLAAKDSANVAGVGGATYTSNAWINSLQSALTAAGL</sequence>
<accession>A0A6J6PNF3</accession>
<dbReference type="Pfam" id="PF04205">
    <property type="entry name" value="FMN_bind"/>
    <property type="match status" value="1"/>
</dbReference>
<feature type="compositionally biased region" description="Low complexity" evidence="1">
    <location>
        <begin position="58"/>
        <end position="116"/>
    </location>
</feature>
<dbReference type="SMART" id="SM00900">
    <property type="entry name" value="FMN_bind"/>
    <property type="match status" value="1"/>
</dbReference>
<dbReference type="AlphaFoldDB" id="A0A6J6PNF3"/>
<evidence type="ECO:0000313" key="4">
    <source>
        <dbReference type="EMBL" id="CAB5038282.1"/>
    </source>
</evidence>
<reference evidence="3" key="1">
    <citation type="submission" date="2020-05" db="EMBL/GenBank/DDBJ databases">
        <authorList>
            <person name="Chiriac C."/>
            <person name="Salcher M."/>
            <person name="Ghai R."/>
            <person name="Kavagutti S V."/>
        </authorList>
    </citation>
    <scope>NUCLEOTIDE SEQUENCE</scope>
</reference>
<protein>
    <submittedName>
        <fullName evidence="3">Unannotated protein</fullName>
    </submittedName>
</protein>
<dbReference type="EMBL" id="CAFBQA010000035">
    <property type="protein sequence ID" value="CAB5038282.1"/>
    <property type="molecule type" value="Genomic_DNA"/>
</dbReference>
<feature type="domain" description="FMN-binding" evidence="2">
    <location>
        <begin position="146"/>
        <end position="224"/>
    </location>
</feature>
<dbReference type="InterPro" id="IPR007329">
    <property type="entry name" value="FMN-bd"/>
</dbReference>
<proteinExistence type="predicted"/>
<evidence type="ECO:0000256" key="1">
    <source>
        <dbReference type="SAM" id="MobiDB-lite"/>
    </source>
</evidence>
<dbReference type="GO" id="GO:0016020">
    <property type="term" value="C:membrane"/>
    <property type="evidence" value="ECO:0007669"/>
    <property type="project" value="InterPro"/>
</dbReference>
<dbReference type="EMBL" id="CAEZXW010000027">
    <property type="protein sequence ID" value="CAB4700327.1"/>
    <property type="molecule type" value="Genomic_DNA"/>
</dbReference>
<evidence type="ECO:0000313" key="3">
    <source>
        <dbReference type="EMBL" id="CAB4700327.1"/>
    </source>
</evidence>
<dbReference type="GO" id="GO:0010181">
    <property type="term" value="F:FMN binding"/>
    <property type="evidence" value="ECO:0007669"/>
    <property type="project" value="InterPro"/>
</dbReference>
<gene>
    <name evidence="3" type="ORF">UFOPK2593_00597</name>
    <name evidence="4" type="ORF">UFOPK4234_00772</name>
</gene>
<evidence type="ECO:0000259" key="2">
    <source>
        <dbReference type="SMART" id="SM00900"/>
    </source>
</evidence>
<name>A0A6J6PNF3_9ZZZZ</name>
<dbReference type="Gene3D" id="3.90.1010.20">
    <property type="match status" value="1"/>
</dbReference>
<feature type="compositionally biased region" description="Polar residues" evidence="1">
    <location>
        <begin position="43"/>
        <end position="56"/>
    </location>
</feature>
<feature type="region of interest" description="Disordered" evidence="1">
    <location>
        <begin position="27"/>
        <end position="137"/>
    </location>
</feature>